<feature type="domain" description="Type VI secretion system IcmF C-terminal" evidence="2">
    <location>
        <begin position="1138"/>
        <end position="1240"/>
    </location>
</feature>
<keyword evidence="1" id="KW-0812">Transmembrane</keyword>
<accession>A0ABU4S403</accession>
<evidence type="ECO:0000313" key="5">
    <source>
        <dbReference type="EMBL" id="MDX7985947.1"/>
    </source>
</evidence>
<sequence>MLKTIISIIANRLLWGFIGITTLSFVIWYIGPLLAINGTIPFQSSIVRIVTIALIFLLWIFIQLIPYLYQAWSNKKAANKSAKGNDENHDENKKFQYSSLSGSFSNAARLLKNAYFYGLNSKYKPSWRHIFSHQYLYQLPWYAVIGAPQSGKTSILANSGLHFPLADHFEKSALDNMKGRDNCNWWFTNEAVFLDTTGRYTTQDTQHEQNVSEWKYFIDLLKKYRARQPLNGVIVTISVEDLLNPSKESRDKQAYVLRKRLSELHEQLKTQFPIYIIITKTDLLKGFTAYFSHLDETQREQIWGFNLPWNQVEQNISEIFDQQYSLLQKRLEAELPDILLHQSSPRQCAESYLFPQEFAALRPLIAQYIGITFAQSGFETPYSPRGLFFTSSTQEGFPFDRVMEKFNHDLQLATDNGSASLARDNNKNFLHQPPLQQDYFLKNLLGNIFQEAGLASHNRWWIYRNRLLNGLSYTVLVVILGFIISLLFISYKNNKNYLMEVQAKIPLILHQETELKDSTDDMDIYALLPILDNLADLGKSKYFSLNKPPLTYRMGLYSGDKIDDASWSLYTKALHAWLLPRVAKLITSQMHQDYNLDQDNNPVSGNDDNREDSYNTLKAYQMLYQPKHYDGKFLRRWVMHYLQTRYLQAQYLQQQDLETPYLETPYLELEATNKTVQNDISQGNIPQEALEKIDWHLSQLLDNQPVTSPYLRDEQLVKTKQLMLSSIPLAQIIYTHLKYNALANQTTPSINLVTLAGPQAELVFSRISGISINLGIPAIFTPAGYQANMGKELNALIDTLYNQDNWVLGIYSRKQPPKEIALLVRQFYINDYISQWDRFLSDIHLNNIGSLEQRANMARLLAANNSPLRTLLINISKNLTLDEGSIGNKANKFSEIVNNKSATQAKDQTSPLAKLVTSQQQPNNNQLTPEQMLKEHFAQIIALAASSDNQNKTIPFDSTLKQINQLYEYLNSVQTAANLGMPAPPDKVIMQLQTTAEHLPTPFSGIISSLAMGASSDTQLSDINNINKKLNAEVNSFCNQAIANRYPLTKGARNDIKPDDLTKMFAPGTGIMDVFFQKNLMEKTDTTQPDWRLISGVDGKTLPGSLDMLRPFKQAQIIRDTFFSRGAASPSFRVIARTIDMDNDILSMILDVDGQRLQYSHGPQVSQLLNWPGPSGTNQVRIQLNLDDGTTASLITSGPWALNRFLDRAKYSKPKKNFSDDMSLRATFNINGHSASLEFIPNSIYSPFQLPNFTCPNFIGL</sequence>
<feature type="domain" description="Type VI secretion system component TssM1 N-terminal" evidence="4">
    <location>
        <begin position="208"/>
        <end position="475"/>
    </location>
</feature>
<dbReference type="InterPro" id="IPR017731">
    <property type="entry name" value="TssM1-like"/>
</dbReference>
<gene>
    <name evidence="5" type="primary">tssM</name>
    <name evidence="5" type="ORF">FE392_01160</name>
</gene>
<feature type="transmembrane region" description="Helical" evidence="1">
    <location>
        <begin position="467"/>
        <end position="491"/>
    </location>
</feature>
<keyword evidence="1" id="KW-0472">Membrane</keyword>
<dbReference type="InterPro" id="IPR025743">
    <property type="entry name" value="TssM1_N"/>
</dbReference>
<dbReference type="Pfam" id="PF06744">
    <property type="entry name" value="IcmF_C"/>
    <property type="match status" value="1"/>
</dbReference>
<reference evidence="6" key="1">
    <citation type="journal article" date="2024" name="Toxins">
        <title>Genome Sequence Analysis of Native Xenorhabdus Strains Isolated from Entomopathogenic Nematodes in Argentina.</title>
        <authorList>
            <person name="Palma L."/>
            <person name="Frizzo L."/>
            <person name="Kaiser S."/>
            <person name="Berry C."/>
            <person name="Caballero P."/>
            <person name="Bode H.B."/>
            <person name="Del Valle E.E."/>
        </authorList>
    </citation>
    <scope>NUCLEOTIDE SEQUENCE [LARGE SCALE GENOMIC DNA]</scope>
    <source>
        <strain evidence="6">12</strain>
    </source>
</reference>
<evidence type="ECO:0000259" key="4">
    <source>
        <dbReference type="Pfam" id="PF14331"/>
    </source>
</evidence>
<dbReference type="NCBIfam" id="TIGR03348">
    <property type="entry name" value="VI_IcmF"/>
    <property type="match status" value="1"/>
</dbReference>
<proteinExistence type="predicted"/>
<dbReference type="Proteomes" id="UP001271890">
    <property type="component" value="Unassembled WGS sequence"/>
</dbReference>
<dbReference type="Pfam" id="PF06761">
    <property type="entry name" value="IcmF-related"/>
    <property type="match status" value="1"/>
</dbReference>
<feature type="transmembrane region" description="Helical" evidence="1">
    <location>
        <begin position="46"/>
        <end position="69"/>
    </location>
</feature>
<dbReference type="PANTHER" id="PTHR36153">
    <property type="entry name" value="INNER MEMBRANE PROTEIN-RELATED"/>
    <property type="match status" value="1"/>
</dbReference>
<dbReference type="InterPro" id="IPR027417">
    <property type="entry name" value="P-loop_NTPase"/>
</dbReference>
<dbReference type="InterPro" id="IPR010623">
    <property type="entry name" value="IcmF_C"/>
</dbReference>
<feature type="domain" description="IcmF-related" evidence="3">
    <location>
        <begin position="528"/>
        <end position="879"/>
    </location>
</feature>
<organism evidence="5 6">
    <name type="scientific">Xenorhabdus santafensis</name>
    <dbReference type="NCBI Taxonomy" id="2582833"/>
    <lineage>
        <taxon>Bacteria</taxon>
        <taxon>Pseudomonadati</taxon>
        <taxon>Pseudomonadota</taxon>
        <taxon>Gammaproteobacteria</taxon>
        <taxon>Enterobacterales</taxon>
        <taxon>Morganellaceae</taxon>
        <taxon>Xenorhabdus</taxon>
    </lineage>
</organism>
<evidence type="ECO:0000256" key="1">
    <source>
        <dbReference type="SAM" id="Phobius"/>
    </source>
</evidence>
<dbReference type="RefSeq" id="WP_319928401.1">
    <property type="nucleotide sequence ID" value="NZ_VCDN01000004.1"/>
</dbReference>
<dbReference type="Pfam" id="PF14331">
    <property type="entry name" value="IcmF-related_N"/>
    <property type="match status" value="1"/>
</dbReference>
<evidence type="ECO:0000259" key="2">
    <source>
        <dbReference type="Pfam" id="PF06744"/>
    </source>
</evidence>
<dbReference type="InterPro" id="IPR053156">
    <property type="entry name" value="T6SS_TssM-like"/>
</dbReference>
<dbReference type="InterPro" id="IPR009612">
    <property type="entry name" value="IcmF-rel"/>
</dbReference>
<comment type="caution">
    <text evidence="5">The sequence shown here is derived from an EMBL/GenBank/DDBJ whole genome shotgun (WGS) entry which is preliminary data.</text>
</comment>
<evidence type="ECO:0000259" key="3">
    <source>
        <dbReference type="Pfam" id="PF06761"/>
    </source>
</evidence>
<dbReference type="EMBL" id="VCDN01000004">
    <property type="protein sequence ID" value="MDX7985947.1"/>
    <property type="molecule type" value="Genomic_DNA"/>
</dbReference>
<feature type="transmembrane region" description="Helical" evidence="1">
    <location>
        <begin position="12"/>
        <end position="31"/>
    </location>
</feature>
<keyword evidence="6" id="KW-1185">Reference proteome</keyword>
<keyword evidence="1" id="KW-1133">Transmembrane helix</keyword>
<name>A0ABU4S403_9GAMM</name>
<dbReference type="SUPFAM" id="SSF52540">
    <property type="entry name" value="P-loop containing nucleoside triphosphate hydrolases"/>
    <property type="match status" value="1"/>
</dbReference>
<dbReference type="PANTHER" id="PTHR36153:SF1">
    <property type="entry name" value="TYPE VI SECRETION SYSTEM COMPONENT TSSM1"/>
    <property type="match status" value="1"/>
</dbReference>
<evidence type="ECO:0000313" key="6">
    <source>
        <dbReference type="Proteomes" id="UP001271890"/>
    </source>
</evidence>
<protein>
    <submittedName>
        <fullName evidence="5">Type VI secretion system membrane subunit TssM</fullName>
    </submittedName>
</protein>